<evidence type="ECO:0000256" key="7">
    <source>
        <dbReference type="SAM" id="Phobius"/>
    </source>
</evidence>
<feature type="transmembrane region" description="Helical" evidence="7">
    <location>
        <begin position="91"/>
        <end position="110"/>
    </location>
</feature>
<feature type="transmembrane region" description="Helical" evidence="7">
    <location>
        <begin position="268"/>
        <end position="290"/>
    </location>
</feature>
<dbReference type="InterPro" id="IPR036259">
    <property type="entry name" value="MFS_trans_sf"/>
</dbReference>
<evidence type="ECO:0000256" key="2">
    <source>
        <dbReference type="ARBA" id="ARBA00022448"/>
    </source>
</evidence>
<evidence type="ECO:0000313" key="9">
    <source>
        <dbReference type="EMBL" id="SIN89588.1"/>
    </source>
</evidence>
<dbReference type="SUPFAM" id="SSF103473">
    <property type="entry name" value="MFS general substrate transporter"/>
    <property type="match status" value="1"/>
</dbReference>
<sequence length="437" mass="46135">MRDPAAPTGTDAEARSREVLRLPAFALFWSASTIRAFGSAIAGVAFQVLIVTVLNATPLEISILSALGVVPYLFLGLIIGALMDRWRRQRALIITSVARAIVLGSIPVLLLLDALTFWSLAAVILTLGILTLFADSAAQPFLPNIVPRGSLVMANARLGQSETVAGTAGPALGGALLNLLGAPFLFAFDAVINAVAAVLQSRITVEEAVPQRRPEGRHIGHDIVEGMRYTYRHRTLRPLALSIHVWFLANSIVSTVFAVFVLRELDLAPWAFGVALAFGGVGGFLGALFAPRLGMRLGAGRAILLGRALAVVPWLALAVMPLDASSGIGVLLPVVSAAQFVFGLSMGIEDANDTGYRQAVAPDAIQGRMNSTIRTVNRVVFFVGALLTGLLVTFMGYQSTLAIAATVFTIAALIVACSPLRTARHEDAADTNPALRS</sequence>
<evidence type="ECO:0000313" key="10">
    <source>
        <dbReference type="Proteomes" id="UP000184699"/>
    </source>
</evidence>
<dbReference type="Pfam" id="PF05977">
    <property type="entry name" value="MFS_3"/>
    <property type="match status" value="1"/>
</dbReference>
<feature type="transmembrane region" description="Helical" evidence="7">
    <location>
        <begin position="376"/>
        <end position="395"/>
    </location>
</feature>
<feature type="transmembrane region" description="Helical" evidence="7">
    <location>
        <begin position="116"/>
        <end position="134"/>
    </location>
</feature>
<dbReference type="InterPro" id="IPR010290">
    <property type="entry name" value="TM_effector"/>
</dbReference>
<dbReference type="PANTHER" id="PTHR23513">
    <property type="entry name" value="INTEGRAL MEMBRANE EFFLUX PROTEIN-RELATED"/>
    <property type="match status" value="1"/>
</dbReference>
<evidence type="ECO:0000256" key="1">
    <source>
        <dbReference type="ARBA" id="ARBA00004651"/>
    </source>
</evidence>
<gene>
    <name evidence="9" type="ORF">SAMN05443544_1690</name>
</gene>
<keyword evidence="5 7" id="KW-1133">Transmembrane helix</keyword>
<feature type="transmembrane region" description="Helical" evidence="7">
    <location>
        <begin position="328"/>
        <end position="348"/>
    </location>
</feature>
<comment type="subcellular location">
    <subcellularLocation>
        <location evidence="1">Cell membrane</location>
        <topology evidence="1">Multi-pass membrane protein</topology>
    </subcellularLocation>
</comment>
<dbReference type="CDD" id="cd06173">
    <property type="entry name" value="MFS_MefA_like"/>
    <property type="match status" value="1"/>
</dbReference>
<proteinExistence type="predicted"/>
<name>A0A1N6F2P9_9MICO</name>
<dbReference type="Proteomes" id="UP000184699">
    <property type="component" value="Unassembled WGS sequence"/>
</dbReference>
<accession>A0A1N6F2P9</accession>
<evidence type="ECO:0000256" key="4">
    <source>
        <dbReference type="ARBA" id="ARBA00022692"/>
    </source>
</evidence>
<dbReference type="InterPro" id="IPR020846">
    <property type="entry name" value="MFS_dom"/>
</dbReference>
<dbReference type="GO" id="GO:0005886">
    <property type="term" value="C:plasma membrane"/>
    <property type="evidence" value="ECO:0007669"/>
    <property type="project" value="UniProtKB-SubCell"/>
</dbReference>
<feature type="transmembrane region" description="Helical" evidence="7">
    <location>
        <begin position="401"/>
        <end position="420"/>
    </location>
</feature>
<feature type="domain" description="Major facilitator superfamily (MFS) profile" evidence="8">
    <location>
        <begin position="24"/>
        <end position="423"/>
    </location>
</feature>
<evidence type="ECO:0000259" key="8">
    <source>
        <dbReference type="PROSITE" id="PS50850"/>
    </source>
</evidence>
<feature type="transmembrane region" description="Helical" evidence="7">
    <location>
        <begin position="61"/>
        <end position="79"/>
    </location>
</feature>
<feature type="transmembrane region" description="Helical" evidence="7">
    <location>
        <begin position="25"/>
        <end position="49"/>
    </location>
</feature>
<keyword evidence="4 7" id="KW-0812">Transmembrane</keyword>
<protein>
    <submittedName>
        <fullName evidence="9">Transmembrane secretion effector</fullName>
    </submittedName>
</protein>
<dbReference type="OrthoDB" id="9815525at2"/>
<evidence type="ECO:0000256" key="6">
    <source>
        <dbReference type="ARBA" id="ARBA00023136"/>
    </source>
</evidence>
<organism evidence="9 10">
    <name type="scientific">Agromyces cerinus subsp. cerinus</name>
    <dbReference type="NCBI Taxonomy" id="232089"/>
    <lineage>
        <taxon>Bacteria</taxon>
        <taxon>Bacillati</taxon>
        <taxon>Actinomycetota</taxon>
        <taxon>Actinomycetes</taxon>
        <taxon>Micrococcales</taxon>
        <taxon>Microbacteriaceae</taxon>
        <taxon>Agromyces</taxon>
    </lineage>
</organism>
<feature type="transmembrane region" description="Helical" evidence="7">
    <location>
        <begin position="302"/>
        <end position="322"/>
    </location>
</feature>
<reference evidence="10" key="1">
    <citation type="submission" date="2016-11" db="EMBL/GenBank/DDBJ databases">
        <authorList>
            <person name="Varghese N."/>
            <person name="Submissions S."/>
        </authorList>
    </citation>
    <scope>NUCLEOTIDE SEQUENCE [LARGE SCALE GENOMIC DNA]</scope>
    <source>
        <strain evidence="10">DSM 8595</strain>
    </source>
</reference>
<keyword evidence="10" id="KW-1185">Reference proteome</keyword>
<dbReference type="EMBL" id="FSRJ01000002">
    <property type="protein sequence ID" value="SIN89588.1"/>
    <property type="molecule type" value="Genomic_DNA"/>
</dbReference>
<keyword evidence="2" id="KW-0813">Transport</keyword>
<dbReference type="PANTHER" id="PTHR23513:SF6">
    <property type="entry name" value="MAJOR FACILITATOR SUPERFAMILY ASSOCIATED DOMAIN-CONTAINING PROTEIN"/>
    <property type="match status" value="1"/>
</dbReference>
<dbReference type="STRING" id="232089.SAMN05443544_1690"/>
<evidence type="ECO:0000256" key="3">
    <source>
        <dbReference type="ARBA" id="ARBA00022475"/>
    </source>
</evidence>
<dbReference type="RefSeq" id="WP_074259884.1">
    <property type="nucleotide sequence ID" value="NZ_FSRJ01000002.1"/>
</dbReference>
<feature type="transmembrane region" description="Helical" evidence="7">
    <location>
        <begin position="239"/>
        <end position="262"/>
    </location>
</feature>
<dbReference type="PROSITE" id="PS50850">
    <property type="entry name" value="MFS"/>
    <property type="match status" value="1"/>
</dbReference>
<dbReference type="GO" id="GO:0022857">
    <property type="term" value="F:transmembrane transporter activity"/>
    <property type="evidence" value="ECO:0007669"/>
    <property type="project" value="InterPro"/>
</dbReference>
<dbReference type="Gene3D" id="1.20.1250.20">
    <property type="entry name" value="MFS general substrate transporter like domains"/>
    <property type="match status" value="1"/>
</dbReference>
<dbReference type="AlphaFoldDB" id="A0A1N6F2P9"/>
<evidence type="ECO:0000256" key="5">
    <source>
        <dbReference type="ARBA" id="ARBA00022989"/>
    </source>
</evidence>
<keyword evidence="3" id="KW-1003">Cell membrane</keyword>
<keyword evidence="6 7" id="KW-0472">Membrane</keyword>